<keyword evidence="1" id="KW-0677">Repeat</keyword>
<accession>A0ABV1RG97</accession>
<gene>
    <name evidence="3" type="ORF">ABS311_08705</name>
</gene>
<dbReference type="Gene3D" id="2.180.10.10">
    <property type="entry name" value="RHS repeat-associated core"/>
    <property type="match status" value="1"/>
</dbReference>
<dbReference type="InterPro" id="IPR056823">
    <property type="entry name" value="TEN-like_YD-shell"/>
</dbReference>
<evidence type="ECO:0000313" key="3">
    <source>
        <dbReference type="EMBL" id="MER2491963.1"/>
    </source>
</evidence>
<dbReference type="Pfam" id="PF25023">
    <property type="entry name" value="TEN_YD-shell"/>
    <property type="match status" value="1"/>
</dbReference>
<keyword evidence="4" id="KW-1185">Reference proteome</keyword>
<dbReference type="EMBL" id="JBELOE010000172">
    <property type="protein sequence ID" value="MER2491963.1"/>
    <property type="molecule type" value="Genomic_DNA"/>
</dbReference>
<dbReference type="Proteomes" id="UP001467690">
    <property type="component" value="Unassembled WGS sequence"/>
</dbReference>
<organism evidence="3 4">
    <name type="scientific">Catenovulum sediminis</name>
    <dbReference type="NCBI Taxonomy" id="1740262"/>
    <lineage>
        <taxon>Bacteria</taxon>
        <taxon>Pseudomonadati</taxon>
        <taxon>Pseudomonadota</taxon>
        <taxon>Gammaproteobacteria</taxon>
        <taxon>Alteromonadales</taxon>
        <taxon>Alteromonadaceae</taxon>
        <taxon>Catenovulum</taxon>
    </lineage>
</organism>
<evidence type="ECO:0000256" key="1">
    <source>
        <dbReference type="ARBA" id="ARBA00022737"/>
    </source>
</evidence>
<dbReference type="InterPro" id="IPR050708">
    <property type="entry name" value="T6SS_VgrG/RHS"/>
</dbReference>
<evidence type="ECO:0000259" key="2">
    <source>
        <dbReference type="Pfam" id="PF25023"/>
    </source>
</evidence>
<proteinExistence type="predicted"/>
<reference evidence="3 4" key="1">
    <citation type="submission" date="2024-06" db="EMBL/GenBank/DDBJ databases">
        <authorList>
            <person name="Chen R.Y."/>
        </authorList>
    </citation>
    <scope>NUCLEOTIDE SEQUENCE [LARGE SCALE GENOMIC DNA]</scope>
    <source>
        <strain evidence="3 4">D2</strain>
    </source>
</reference>
<comment type="caution">
    <text evidence="3">The sequence shown here is derived from an EMBL/GenBank/DDBJ whole genome shotgun (WGS) entry which is preliminary data.</text>
</comment>
<protein>
    <submittedName>
        <fullName evidence="3">RHS domain-containing protein</fullName>
    </submittedName>
</protein>
<sequence>MTYYSSALQYDELGLLESKYGVNEQKVNYLYNSKKQLMSQTDALGREISYLYNDFGQLESVTNAENETVSYLHDSLGYIQQVTDARGQTTIYHRNGYGEVTTLISPTTGTTTQTYNQYGLPWVQTDDSGNTKTSLYDGLGRITSFTYGTESLVDSFYYDGDKPSTTACYNGNGRLCGISDTSGHTTYSYNTKGLLTEQTTNIKGINYTITNYVDYNSIDTPSNYNIKRTVYSSGGVQLRYHYVQNQVDTINGIDVKIGSNWQALLTVTPNVSENHFLFGNGELRKVSFDLDGRTTKIKNGNTYVKDYYYKNKLNLISDIEYYQYDKSYFDYDDADRLITYSSGTTTEDFGYDKNSNRKNYSTTNLNGSVLREYKYDQLGNMLSRSGNTLNGNKAFTASYDSRGRLTSLTPKGGNTVLYYYNAKNQRVLKVSDAGSTRYLYNAAGQLVAETAPNSNTLSIFYIYFNNQLVGLVKNSQLYYVHNDHLGRPEFITNGAKNIVWRAKLNAFDRSVAFSSIDLIR</sequence>
<dbReference type="InterPro" id="IPR006530">
    <property type="entry name" value="YD"/>
</dbReference>
<name>A0ABV1RG97_9ALTE</name>
<dbReference type="NCBIfam" id="TIGR01643">
    <property type="entry name" value="YD_repeat_2x"/>
    <property type="match status" value="3"/>
</dbReference>
<feature type="domain" description="Teneurin-like YD-shell" evidence="2">
    <location>
        <begin position="8"/>
        <end position="501"/>
    </location>
</feature>
<dbReference type="PANTHER" id="PTHR32305">
    <property type="match status" value="1"/>
</dbReference>
<evidence type="ECO:0000313" key="4">
    <source>
        <dbReference type="Proteomes" id="UP001467690"/>
    </source>
</evidence>
<dbReference type="PANTHER" id="PTHR32305:SF15">
    <property type="entry name" value="PROTEIN RHSA-RELATED"/>
    <property type="match status" value="1"/>
</dbReference>